<dbReference type="InterPro" id="IPR051791">
    <property type="entry name" value="Pra-immunoreactive"/>
</dbReference>
<keyword evidence="3 7" id="KW-0812">Transmembrane</keyword>
<evidence type="ECO:0000256" key="3">
    <source>
        <dbReference type="ARBA" id="ARBA00022692"/>
    </source>
</evidence>
<evidence type="ECO:0000259" key="8">
    <source>
        <dbReference type="Pfam" id="PF06271"/>
    </source>
</evidence>
<dbReference type="PANTHER" id="PTHR36115">
    <property type="entry name" value="PROLINE-RICH ANTIGEN HOMOLOG-RELATED"/>
    <property type="match status" value="1"/>
</dbReference>
<name>R3TZR6_9ENTE</name>
<evidence type="ECO:0000313" key="10">
    <source>
        <dbReference type="Proteomes" id="UP000013785"/>
    </source>
</evidence>
<keyword evidence="5 7" id="KW-0472">Membrane</keyword>
<keyword evidence="2" id="KW-1003">Cell membrane</keyword>
<reference evidence="9 10" key="1">
    <citation type="submission" date="2013-02" db="EMBL/GenBank/DDBJ databases">
        <title>The Genome Sequence of Enterococcus phoeniculicola BAA-412.</title>
        <authorList>
            <consortium name="The Broad Institute Genome Sequencing Platform"/>
            <consortium name="The Broad Institute Genome Sequencing Center for Infectious Disease"/>
            <person name="Earl A.M."/>
            <person name="Gilmore M.S."/>
            <person name="Lebreton F."/>
            <person name="Walker B."/>
            <person name="Young S.K."/>
            <person name="Zeng Q."/>
            <person name="Gargeya S."/>
            <person name="Fitzgerald M."/>
            <person name="Haas B."/>
            <person name="Abouelleil A."/>
            <person name="Alvarado L."/>
            <person name="Arachchi H.M."/>
            <person name="Berlin A.M."/>
            <person name="Chapman S.B."/>
            <person name="Dewar J."/>
            <person name="Goldberg J."/>
            <person name="Griggs A."/>
            <person name="Gujja S."/>
            <person name="Hansen M."/>
            <person name="Howarth C."/>
            <person name="Imamovic A."/>
            <person name="Larimer J."/>
            <person name="McCowan C."/>
            <person name="Murphy C."/>
            <person name="Neiman D."/>
            <person name="Pearson M."/>
            <person name="Priest M."/>
            <person name="Roberts A."/>
            <person name="Saif S."/>
            <person name="Shea T."/>
            <person name="Sisk P."/>
            <person name="Sykes S."/>
            <person name="Wortman J."/>
            <person name="Nusbaum C."/>
            <person name="Birren B."/>
        </authorList>
    </citation>
    <scope>NUCLEOTIDE SEQUENCE [LARGE SCALE GENOMIC DNA]</scope>
    <source>
        <strain evidence="9 10">ATCC BAA-412</strain>
    </source>
</reference>
<gene>
    <name evidence="9" type="ORF">UC3_00793</name>
</gene>
<dbReference type="PANTHER" id="PTHR36115:SF9">
    <property type="entry name" value="LMO1584 PROTEIN"/>
    <property type="match status" value="1"/>
</dbReference>
<keyword evidence="4 7" id="KW-1133">Transmembrane helix</keyword>
<keyword evidence="10" id="KW-1185">Reference proteome</keyword>
<feature type="domain" description="RDD" evidence="8">
    <location>
        <begin position="95"/>
        <end position="222"/>
    </location>
</feature>
<dbReference type="GO" id="GO:0005886">
    <property type="term" value="C:plasma membrane"/>
    <property type="evidence" value="ECO:0007669"/>
    <property type="project" value="UniProtKB-SubCell"/>
</dbReference>
<protein>
    <recommendedName>
        <fullName evidence="8">RDD domain-containing protein</fullName>
    </recommendedName>
</protein>
<dbReference type="AlphaFoldDB" id="R3TZR6"/>
<dbReference type="eggNOG" id="COG1714">
    <property type="taxonomic scope" value="Bacteria"/>
</dbReference>
<evidence type="ECO:0000256" key="4">
    <source>
        <dbReference type="ARBA" id="ARBA00022989"/>
    </source>
</evidence>
<dbReference type="InterPro" id="IPR010432">
    <property type="entry name" value="RDD"/>
</dbReference>
<feature type="region of interest" description="Disordered" evidence="6">
    <location>
        <begin position="1"/>
        <end position="47"/>
    </location>
</feature>
<evidence type="ECO:0000313" key="9">
    <source>
        <dbReference type="EMBL" id="EOL46673.1"/>
    </source>
</evidence>
<evidence type="ECO:0000256" key="5">
    <source>
        <dbReference type="ARBA" id="ARBA00023136"/>
    </source>
</evidence>
<evidence type="ECO:0000256" key="6">
    <source>
        <dbReference type="SAM" id="MobiDB-lite"/>
    </source>
</evidence>
<dbReference type="RefSeq" id="WP_010767466.1">
    <property type="nucleotide sequence ID" value="NZ_ASWE01000002.1"/>
</dbReference>
<feature type="transmembrane region" description="Helical" evidence="7">
    <location>
        <begin position="91"/>
        <end position="114"/>
    </location>
</feature>
<organism evidence="9 10">
    <name type="scientific">Enterococcus phoeniculicola ATCC BAA-412</name>
    <dbReference type="NCBI Taxonomy" id="1158610"/>
    <lineage>
        <taxon>Bacteria</taxon>
        <taxon>Bacillati</taxon>
        <taxon>Bacillota</taxon>
        <taxon>Bacilli</taxon>
        <taxon>Lactobacillales</taxon>
        <taxon>Enterococcaceae</taxon>
        <taxon>Enterococcus</taxon>
    </lineage>
</organism>
<dbReference type="HOGENOM" id="CLU_053152_2_0_9"/>
<dbReference type="STRING" id="154621.RV11_GL001287"/>
<evidence type="ECO:0000256" key="7">
    <source>
        <dbReference type="SAM" id="Phobius"/>
    </source>
</evidence>
<comment type="subcellular location">
    <subcellularLocation>
        <location evidence="1">Cell membrane</location>
        <topology evidence="1">Multi-pass membrane protein</topology>
    </subcellularLocation>
</comment>
<dbReference type="Pfam" id="PF06271">
    <property type="entry name" value="RDD"/>
    <property type="match status" value="1"/>
</dbReference>
<dbReference type="PATRIC" id="fig|1158610.3.peg.771"/>
<dbReference type="Proteomes" id="UP000013785">
    <property type="component" value="Unassembled WGS sequence"/>
</dbReference>
<proteinExistence type="predicted"/>
<dbReference type="OrthoDB" id="9793824at2"/>
<sequence>MSDENQKEPSVQLTSTDEKNNTLTGTTKKETTPQAEKPLEPQVGPNQAFYNQLIEERNKTTYSEEEVKQKQEAWHSFEEEKRIPKVHDFPAYFFAGFWIRGFAFIIDILCIQAITSISIGSIFSVAGWTKDSYFWSIYALVSLLIYLAYFILVTKLTNGQTIGKMIFGIQVISFDEEKLSWQTVLIREGACRFILKYPLLMIGYLPTIFSGKKQHIGDFLSNTSVVTINTVLAFNKQVKG</sequence>
<feature type="transmembrane region" description="Helical" evidence="7">
    <location>
        <begin position="134"/>
        <end position="154"/>
    </location>
</feature>
<evidence type="ECO:0000256" key="2">
    <source>
        <dbReference type="ARBA" id="ARBA00022475"/>
    </source>
</evidence>
<dbReference type="EMBL" id="AJAT01000010">
    <property type="protein sequence ID" value="EOL46673.1"/>
    <property type="molecule type" value="Genomic_DNA"/>
</dbReference>
<comment type="caution">
    <text evidence="9">The sequence shown here is derived from an EMBL/GenBank/DDBJ whole genome shotgun (WGS) entry which is preliminary data.</text>
</comment>
<evidence type="ECO:0000256" key="1">
    <source>
        <dbReference type="ARBA" id="ARBA00004651"/>
    </source>
</evidence>
<accession>R3TZR6</accession>